<feature type="non-terminal residue" evidence="2">
    <location>
        <position position="1"/>
    </location>
</feature>
<sequence>VRIVLTGIAGRFGRRVANRLNRKHEIIGLDRRPCPGLPRDIVHHRVDLRRRPAENIFRQGDVDAVIHLGVVHNFRISSEELYVRNIIGTETLLRYVSKYGVKKLILLSTGDVYGPTPSNSHYIHEDAPLMASQRFPETRSIVAVDRAVQSFFWRHHDIETVILRPAHIVGPNVRNAPSKYLRLRLIPTLMGFDPIVQLTAEDDLLRMVESALEPGVRGVLNLAST</sequence>
<dbReference type="InterPro" id="IPR050177">
    <property type="entry name" value="Lipid_A_modif_metabolic_enz"/>
</dbReference>
<reference evidence="2" key="1">
    <citation type="submission" date="2018-05" db="EMBL/GenBank/DDBJ databases">
        <authorList>
            <person name="Lanie J.A."/>
            <person name="Ng W.-L."/>
            <person name="Kazmierczak K.M."/>
            <person name="Andrzejewski T.M."/>
            <person name="Davidsen T.M."/>
            <person name="Wayne K.J."/>
            <person name="Tettelin H."/>
            <person name="Glass J.I."/>
            <person name="Rusch D."/>
            <person name="Podicherti R."/>
            <person name="Tsui H.-C.T."/>
            <person name="Winkler M.E."/>
        </authorList>
    </citation>
    <scope>NUCLEOTIDE SEQUENCE</scope>
</reference>
<dbReference type="AlphaFoldDB" id="A0A382QSH5"/>
<feature type="domain" description="NAD-dependent epimerase/dehydratase" evidence="1">
    <location>
        <begin position="3"/>
        <end position="175"/>
    </location>
</feature>
<protein>
    <recommendedName>
        <fullName evidence="1">NAD-dependent epimerase/dehydratase domain-containing protein</fullName>
    </recommendedName>
</protein>
<dbReference type="Gene3D" id="3.40.50.720">
    <property type="entry name" value="NAD(P)-binding Rossmann-like Domain"/>
    <property type="match status" value="1"/>
</dbReference>
<dbReference type="InterPro" id="IPR036291">
    <property type="entry name" value="NAD(P)-bd_dom_sf"/>
</dbReference>
<gene>
    <name evidence="2" type="ORF">METZ01_LOCUS341260</name>
</gene>
<dbReference type="PANTHER" id="PTHR43245:SF52">
    <property type="entry name" value="NAD-DEPENDENT EPIMERASE_DEHYDRATASE"/>
    <property type="match status" value="1"/>
</dbReference>
<dbReference type="InterPro" id="IPR001509">
    <property type="entry name" value="Epimerase_deHydtase"/>
</dbReference>
<evidence type="ECO:0000259" key="1">
    <source>
        <dbReference type="Pfam" id="PF01370"/>
    </source>
</evidence>
<evidence type="ECO:0000313" key="2">
    <source>
        <dbReference type="EMBL" id="SVC88406.1"/>
    </source>
</evidence>
<organism evidence="2">
    <name type="scientific">marine metagenome</name>
    <dbReference type="NCBI Taxonomy" id="408172"/>
    <lineage>
        <taxon>unclassified sequences</taxon>
        <taxon>metagenomes</taxon>
        <taxon>ecological metagenomes</taxon>
    </lineage>
</organism>
<dbReference type="Pfam" id="PF01370">
    <property type="entry name" value="Epimerase"/>
    <property type="match status" value="1"/>
</dbReference>
<accession>A0A382QSH5</accession>
<dbReference type="EMBL" id="UINC01116568">
    <property type="protein sequence ID" value="SVC88406.1"/>
    <property type="molecule type" value="Genomic_DNA"/>
</dbReference>
<proteinExistence type="predicted"/>
<feature type="non-terminal residue" evidence="2">
    <location>
        <position position="225"/>
    </location>
</feature>
<dbReference type="PANTHER" id="PTHR43245">
    <property type="entry name" value="BIFUNCTIONAL POLYMYXIN RESISTANCE PROTEIN ARNA"/>
    <property type="match status" value="1"/>
</dbReference>
<dbReference type="SUPFAM" id="SSF51735">
    <property type="entry name" value="NAD(P)-binding Rossmann-fold domains"/>
    <property type="match status" value="1"/>
</dbReference>
<name>A0A382QSH5_9ZZZZ</name>